<organism evidence="2">
    <name type="scientific">Tanacetum cinerariifolium</name>
    <name type="common">Dalmatian daisy</name>
    <name type="synonym">Chrysanthemum cinerariifolium</name>
    <dbReference type="NCBI Taxonomy" id="118510"/>
    <lineage>
        <taxon>Eukaryota</taxon>
        <taxon>Viridiplantae</taxon>
        <taxon>Streptophyta</taxon>
        <taxon>Embryophyta</taxon>
        <taxon>Tracheophyta</taxon>
        <taxon>Spermatophyta</taxon>
        <taxon>Magnoliopsida</taxon>
        <taxon>eudicotyledons</taxon>
        <taxon>Gunneridae</taxon>
        <taxon>Pentapetalae</taxon>
        <taxon>asterids</taxon>
        <taxon>campanulids</taxon>
        <taxon>Asterales</taxon>
        <taxon>Asteraceae</taxon>
        <taxon>Asteroideae</taxon>
        <taxon>Anthemideae</taxon>
        <taxon>Anthemidinae</taxon>
        <taxon>Tanacetum</taxon>
    </lineage>
</organism>
<evidence type="ECO:0000256" key="1">
    <source>
        <dbReference type="SAM" id="Phobius"/>
    </source>
</evidence>
<reference evidence="2" key="1">
    <citation type="journal article" date="2019" name="Sci. Rep.">
        <title>Draft genome of Tanacetum cinerariifolium, the natural source of mosquito coil.</title>
        <authorList>
            <person name="Yamashiro T."/>
            <person name="Shiraishi A."/>
            <person name="Satake H."/>
            <person name="Nakayama K."/>
        </authorList>
    </citation>
    <scope>NUCLEOTIDE SEQUENCE</scope>
</reference>
<dbReference type="Pfam" id="PF04367">
    <property type="entry name" value="DUF502"/>
    <property type="match status" value="1"/>
</dbReference>
<dbReference type="EMBL" id="BKCJ010003942">
    <property type="protein sequence ID" value="GEU58084.1"/>
    <property type="molecule type" value="Genomic_DNA"/>
</dbReference>
<keyword evidence="1" id="KW-0472">Membrane</keyword>
<proteinExistence type="predicted"/>
<accession>A0A6L2LD11</accession>
<evidence type="ECO:0000313" key="2">
    <source>
        <dbReference type="EMBL" id="GEU58084.1"/>
    </source>
</evidence>
<dbReference type="InterPro" id="IPR007462">
    <property type="entry name" value="COV1-like"/>
</dbReference>
<dbReference type="AlphaFoldDB" id="A0A6L2LD11"/>
<keyword evidence="1" id="KW-1133">Transmembrane helix</keyword>
<dbReference type="PANTHER" id="PTHR31876">
    <property type="entry name" value="COV-LIKE PROTEIN 1"/>
    <property type="match status" value="1"/>
</dbReference>
<keyword evidence="1" id="KW-0812">Transmembrane</keyword>
<sequence>MPSLYWYSRQACYAVLQSWVSKKFMTGCPIYERLCVEIFGEWFIKRMPFVKHIYSASKQISAVVFPDQNTTVLKEVAIICHPFLGEYAFDFITSSVVFQVNKSSVGEASTAVAAPKCCLSNVLVLKEVSHYCLGTRMICAASVYFMLLMQELMLPVVISYVNAAIDTTAIGFKRRS</sequence>
<protein>
    <submittedName>
        <fullName evidence="2">Uncharacterized protein</fullName>
    </submittedName>
</protein>
<name>A0A6L2LD11_TANCI</name>
<dbReference type="GO" id="GO:0005794">
    <property type="term" value="C:Golgi apparatus"/>
    <property type="evidence" value="ECO:0007669"/>
    <property type="project" value="TreeGrafter"/>
</dbReference>
<comment type="caution">
    <text evidence="2">The sequence shown here is derived from an EMBL/GenBank/DDBJ whole genome shotgun (WGS) entry which is preliminary data.</text>
</comment>
<dbReference type="PANTHER" id="PTHR31876:SF26">
    <property type="entry name" value="PROTEIN LIKE COV 2"/>
    <property type="match status" value="1"/>
</dbReference>
<feature type="transmembrane region" description="Helical" evidence="1">
    <location>
        <begin position="153"/>
        <end position="172"/>
    </location>
</feature>
<gene>
    <name evidence="2" type="ORF">Tci_030062</name>
</gene>